<dbReference type="Proteomes" id="UP000272003">
    <property type="component" value="Chromosome"/>
</dbReference>
<sequence>MKYDVNFLKTFDGGINPLNVDMSELANTIEANVSQYEYCYETNLKECPKVVIQVTNENIPHLLGLSKNHHNGLPEYNARAIFEGLKSDWTLESLKKGDSKWFLNNKDKIVGVMLLYQILHIKECKVYSTKHIFNTYLGRKFKRDNIYFVVFKLSNKKKYTIELSPIKGTDNKFIPRSLKINDKRFNNCEEISMSLISRERIRRKSKKKKFKKVRWSK</sequence>
<protein>
    <recommendedName>
        <fullName evidence="3">Phage-Barnase-EndoU-ColicinE5/D-RelE like nuclease 4 domain-containing protein</fullName>
    </recommendedName>
</protein>
<proteinExistence type="predicted"/>
<dbReference type="AlphaFoldDB" id="A0A387AN96"/>
<gene>
    <name evidence="1" type="ORF">D7I45_00880</name>
</gene>
<accession>A0A387AN96</accession>
<keyword evidence="2" id="KW-1185">Reference proteome</keyword>
<dbReference type="EMBL" id="CP032626">
    <property type="protein sequence ID" value="AYF92142.1"/>
    <property type="molecule type" value="Genomic_DNA"/>
</dbReference>
<name>A0A387AN96_9LACO</name>
<dbReference type="RefSeq" id="WP_120783916.1">
    <property type="nucleotide sequence ID" value="NZ_CP032626.1"/>
</dbReference>
<evidence type="ECO:0008006" key="3">
    <source>
        <dbReference type="Google" id="ProtNLM"/>
    </source>
</evidence>
<reference evidence="1 2" key="1">
    <citation type="submission" date="2018-09" db="EMBL/GenBank/DDBJ databases">
        <title>Genome sequencing of strain BHWM-4.</title>
        <authorList>
            <person name="Heo J."/>
            <person name="Kim S.-J."/>
            <person name="Kwon S.-W."/>
        </authorList>
    </citation>
    <scope>NUCLEOTIDE SEQUENCE [LARGE SCALE GENOMIC DNA]</scope>
    <source>
        <strain evidence="1 2">BHWM-4</strain>
    </source>
</reference>
<dbReference type="KEGG" id="abom:D7I45_00880"/>
<organism evidence="1 2">
    <name type="scientific">Apilactobacillus bombintestini</name>
    <dbReference type="NCBI Taxonomy" id="2419772"/>
    <lineage>
        <taxon>Bacteria</taxon>
        <taxon>Bacillati</taxon>
        <taxon>Bacillota</taxon>
        <taxon>Bacilli</taxon>
        <taxon>Lactobacillales</taxon>
        <taxon>Lactobacillaceae</taxon>
        <taxon>Apilactobacillus</taxon>
    </lineage>
</organism>
<dbReference type="OrthoDB" id="2225168at2"/>
<evidence type="ECO:0000313" key="2">
    <source>
        <dbReference type="Proteomes" id="UP000272003"/>
    </source>
</evidence>
<evidence type="ECO:0000313" key="1">
    <source>
        <dbReference type="EMBL" id="AYF92142.1"/>
    </source>
</evidence>